<comment type="caution">
    <text evidence="1">The sequence shown here is derived from an EMBL/GenBank/DDBJ whole genome shotgun (WGS) entry which is preliminary data.</text>
</comment>
<evidence type="ECO:0000313" key="1">
    <source>
        <dbReference type="EMBL" id="KAA6370568.1"/>
    </source>
</evidence>
<proteinExistence type="predicted"/>
<name>A0A5J4UIV2_9EUKA</name>
<organism evidence="1 2">
    <name type="scientific">Streblomastix strix</name>
    <dbReference type="NCBI Taxonomy" id="222440"/>
    <lineage>
        <taxon>Eukaryota</taxon>
        <taxon>Metamonada</taxon>
        <taxon>Preaxostyla</taxon>
        <taxon>Oxymonadida</taxon>
        <taxon>Streblomastigidae</taxon>
        <taxon>Streblomastix</taxon>
    </lineage>
</organism>
<dbReference type="Proteomes" id="UP000324800">
    <property type="component" value="Unassembled WGS sequence"/>
</dbReference>
<reference evidence="1 2" key="1">
    <citation type="submission" date="2019-03" db="EMBL/GenBank/DDBJ databases">
        <title>Single cell metagenomics reveals metabolic interactions within the superorganism composed of flagellate Streblomastix strix and complex community of Bacteroidetes bacteria on its surface.</title>
        <authorList>
            <person name="Treitli S.C."/>
            <person name="Kolisko M."/>
            <person name="Husnik F."/>
            <person name="Keeling P."/>
            <person name="Hampl V."/>
        </authorList>
    </citation>
    <scope>NUCLEOTIDE SEQUENCE [LARGE SCALE GENOMIC DNA]</scope>
    <source>
        <strain evidence="1">ST1C</strain>
    </source>
</reference>
<dbReference type="AlphaFoldDB" id="A0A5J4UIV2"/>
<sequence length="146" mass="16991">MDKINETTIAEHEADKTQAIADQFHSVMNTVTDTLSNRITELYNEKQSLISGPVPKGKQRSFCLIVEEVHKYEDQIQIRIRRKMKKTISKGLMEYYKHDTLLFIDNLPIAATIIEVIKKQLSNRQGMKIKATKYTFPYDQLDDIIE</sequence>
<protein>
    <submittedName>
        <fullName evidence="1">Uncharacterized protein</fullName>
    </submittedName>
</protein>
<dbReference type="EMBL" id="SNRW01015257">
    <property type="protein sequence ID" value="KAA6370568.1"/>
    <property type="molecule type" value="Genomic_DNA"/>
</dbReference>
<gene>
    <name evidence="1" type="ORF">EZS28_033906</name>
</gene>
<accession>A0A5J4UIV2</accession>
<evidence type="ECO:0000313" key="2">
    <source>
        <dbReference type="Proteomes" id="UP000324800"/>
    </source>
</evidence>